<dbReference type="InterPro" id="IPR009609">
    <property type="entry name" value="Phosphonate_metab_PhnG"/>
</dbReference>
<accession>A0A1W1XT44</accession>
<proteinExistence type="predicted"/>
<protein>
    <submittedName>
        <fullName evidence="2">Alpha-D-ribose 1-methylphosphonate 5-triphosphate synthase subunit PhnG</fullName>
    </submittedName>
</protein>
<keyword evidence="1" id="KW-0175">Coiled coil</keyword>
<dbReference type="EMBL" id="FWXH01000015">
    <property type="protein sequence ID" value="SMC27056.1"/>
    <property type="molecule type" value="Genomic_DNA"/>
</dbReference>
<dbReference type="STRING" id="1121291.SAMN02745134_03040"/>
<dbReference type="OrthoDB" id="3182891at2"/>
<reference evidence="2 3" key="1">
    <citation type="submission" date="2017-04" db="EMBL/GenBank/DDBJ databases">
        <authorList>
            <person name="Afonso C.L."/>
            <person name="Miller P.J."/>
            <person name="Scott M.A."/>
            <person name="Spackman E."/>
            <person name="Goraichik I."/>
            <person name="Dimitrov K.M."/>
            <person name="Suarez D.L."/>
            <person name="Swayne D.E."/>
        </authorList>
    </citation>
    <scope>NUCLEOTIDE SEQUENCE [LARGE SCALE GENOMIC DNA]</scope>
    <source>
        <strain evidence="2 3">DSM 12555</strain>
    </source>
</reference>
<name>A0A1W1XT44_9CLOT</name>
<dbReference type="NCBIfam" id="TIGR03293">
    <property type="entry name" value="PhnG_redo"/>
    <property type="match status" value="1"/>
</dbReference>
<evidence type="ECO:0000313" key="2">
    <source>
        <dbReference type="EMBL" id="SMC27056.1"/>
    </source>
</evidence>
<organism evidence="2 3">
    <name type="scientific">Clostridium acidisoli DSM 12555</name>
    <dbReference type="NCBI Taxonomy" id="1121291"/>
    <lineage>
        <taxon>Bacteria</taxon>
        <taxon>Bacillati</taxon>
        <taxon>Bacillota</taxon>
        <taxon>Clostridia</taxon>
        <taxon>Eubacteriales</taxon>
        <taxon>Clostridiaceae</taxon>
        <taxon>Clostridium</taxon>
    </lineage>
</organism>
<dbReference type="Pfam" id="PF06754">
    <property type="entry name" value="PhnG"/>
    <property type="match status" value="1"/>
</dbReference>
<dbReference type="AlphaFoldDB" id="A0A1W1XT44"/>
<evidence type="ECO:0000256" key="1">
    <source>
        <dbReference type="SAM" id="Coils"/>
    </source>
</evidence>
<sequence length="140" mass="16507">MRRRRRSEILIKGSSELAQEMFREIEKNYEIKTIEDSHNALVMIKMRESAKNSLFYLGEVLVTEAKIQIDEKFGVGIVRGNKPEFAYWLAVIDAAYNLELEETKKWEEKLFEEEKAIKKLESEKEAEILKTKVNFETMKV</sequence>
<dbReference type="Proteomes" id="UP000192468">
    <property type="component" value="Unassembled WGS sequence"/>
</dbReference>
<dbReference type="RefSeq" id="WP_084116897.1">
    <property type="nucleotide sequence ID" value="NZ_FWXH01000015.1"/>
</dbReference>
<dbReference type="GO" id="GO:0015716">
    <property type="term" value="P:organic phosphonate transport"/>
    <property type="evidence" value="ECO:0007669"/>
    <property type="project" value="InterPro"/>
</dbReference>
<gene>
    <name evidence="2" type="ORF">SAMN02745134_03040</name>
</gene>
<dbReference type="GO" id="GO:0019634">
    <property type="term" value="P:organic phosphonate metabolic process"/>
    <property type="evidence" value="ECO:0007669"/>
    <property type="project" value="InterPro"/>
</dbReference>
<keyword evidence="3" id="KW-1185">Reference proteome</keyword>
<feature type="coiled-coil region" evidence="1">
    <location>
        <begin position="103"/>
        <end position="130"/>
    </location>
</feature>
<evidence type="ECO:0000313" key="3">
    <source>
        <dbReference type="Proteomes" id="UP000192468"/>
    </source>
</evidence>